<dbReference type="EMBL" id="QKYT01000006">
    <property type="protein sequence ID" value="RIA99245.1"/>
    <property type="molecule type" value="Genomic_DNA"/>
</dbReference>
<dbReference type="Proteomes" id="UP000265703">
    <property type="component" value="Unassembled WGS sequence"/>
</dbReference>
<gene>
    <name evidence="2" type="ORF">C1645_731037</name>
</gene>
<sequence>MDKLEKTDKMMFDKVMFELEQENKKLVNRTALEKWISDGCPFEEDEDARECEARENGVGVTHSGSTVFVKEPAEITLSFVEDMMMEAKFTRQIGPLLCPGRQARLSLPQTEPRPPNFVNTINIVVKVKSGNISGPGKVSERNDKRFGTTKSVESNHWMKQECHH</sequence>
<proteinExistence type="predicted"/>
<reference evidence="2 3" key="1">
    <citation type="submission" date="2018-06" db="EMBL/GenBank/DDBJ databases">
        <title>Comparative genomics reveals the genomic features of Rhizophagus irregularis, R. cerebriforme, R. diaphanum and Gigaspora rosea, and their symbiotic lifestyle signature.</title>
        <authorList>
            <person name="Morin E."/>
            <person name="San Clemente H."/>
            <person name="Chen E.C.H."/>
            <person name="De La Providencia I."/>
            <person name="Hainaut M."/>
            <person name="Kuo A."/>
            <person name="Kohler A."/>
            <person name="Murat C."/>
            <person name="Tang N."/>
            <person name="Roy S."/>
            <person name="Loubradou J."/>
            <person name="Henrissat B."/>
            <person name="Grigoriev I.V."/>
            <person name="Corradi N."/>
            <person name="Roux C."/>
            <person name="Martin F.M."/>
        </authorList>
    </citation>
    <scope>NUCLEOTIDE SEQUENCE [LARGE SCALE GENOMIC DNA]</scope>
    <source>
        <strain evidence="2 3">DAOM 227022</strain>
    </source>
</reference>
<feature type="region of interest" description="Disordered" evidence="1">
    <location>
        <begin position="133"/>
        <end position="164"/>
    </location>
</feature>
<accession>A0A397TRJ0</accession>
<keyword evidence="3" id="KW-1185">Reference proteome</keyword>
<evidence type="ECO:0000313" key="2">
    <source>
        <dbReference type="EMBL" id="RIA99245.1"/>
    </source>
</evidence>
<organism evidence="2 3">
    <name type="scientific">Glomus cerebriforme</name>
    <dbReference type="NCBI Taxonomy" id="658196"/>
    <lineage>
        <taxon>Eukaryota</taxon>
        <taxon>Fungi</taxon>
        <taxon>Fungi incertae sedis</taxon>
        <taxon>Mucoromycota</taxon>
        <taxon>Glomeromycotina</taxon>
        <taxon>Glomeromycetes</taxon>
        <taxon>Glomerales</taxon>
        <taxon>Glomeraceae</taxon>
        <taxon>Glomus</taxon>
    </lineage>
</organism>
<evidence type="ECO:0000313" key="3">
    <source>
        <dbReference type="Proteomes" id="UP000265703"/>
    </source>
</evidence>
<dbReference type="OrthoDB" id="2308014at2759"/>
<protein>
    <submittedName>
        <fullName evidence="2">Uncharacterized protein</fullName>
    </submittedName>
</protein>
<name>A0A397TRJ0_9GLOM</name>
<evidence type="ECO:0000256" key="1">
    <source>
        <dbReference type="SAM" id="MobiDB-lite"/>
    </source>
</evidence>
<dbReference type="AlphaFoldDB" id="A0A397TRJ0"/>
<comment type="caution">
    <text evidence="2">The sequence shown here is derived from an EMBL/GenBank/DDBJ whole genome shotgun (WGS) entry which is preliminary data.</text>
</comment>